<dbReference type="PANTHER" id="PTHR28518:SF1">
    <property type="entry name" value="TRNA-SPLICING ENDONUCLEASE SUBUNIT SEN15"/>
    <property type="match status" value="1"/>
</dbReference>
<sequence length="186" mass="19731">MQSDPLYPHLAPVLAACPAQAGPLFTAFKDLALSVEWQDLRALELEGTGWAVIVGHKRDTDPLRAVLPLPLHTTSLRPSSLRQIFSAISTLSPSSLPPVVPAPAPSLQELRKRLDGDTPTSALTDADAGADAGEDRSSDIVTEALAEGANAFDTDTLYLAISTTDSSVVYYKLSKGIKKPADIPDE</sequence>
<dbReference type="SUPFAM" id="SSF53032">
    <property type="entry name" value="tRNA-intron endonuclease catalytic domain-like"/>
    <property type="match status" value="1"/>
</dbReference>
<evidence type="ECO:0000256" key="2">
    <source>
        <dbReference type="ARBA" id="ARBA00022694"/>
    </source>
</evidence>
<dbReference type="Proteomes" id="UP000279259">
    <property type="component" value="Unassembled WGS sequence"/>
</dbReference>
<dbReference type="EMBL" id="RSCD01000004">
    <property type="protein sequence ID" value="RSH93133.1"/>
    <property type="molecule type" value="Genomic_DNA"/>
</dbReference>
<proteinExistence type="inferred from homology"/>
<dbReference type="GO" id="GO:0000214">
    <property type="term" value="C:tRNA-intron endonuclease complex"/>
    <property type="evidence" value="ECO:0007669"/>
    <property type="project" value="InterPro"/>
</dbReference>
<keyword evidence="2" id="KW-0819">tRNA processing</keyword>
<dbReference type="STRING" id="1890683.A0A427YPW2"/>
<comment type="similarity">
    <text evidence="1">Belongs to the SEN15 family.</text>
</comment>
<dbReference type="Gene3D" id="3.40.1350.10">
    <property type="match status" value="1"/>
</dbReference>
<gene>
    <name evidence="5" type="ORF">EHS25_007486</name>
</gene>
<dbReference type="InterPro" id="IPR018593">
    <property type="entry name" value="tRNA-endonuc_su_Sen15"/>
</dbReference>
<dbReference type="Pfam" id="PF09631">
    <property type="entry name" value="Sen15"/>
    <property type="match status" value="1"/>
</dbReference>
<organism evidence="5 6">
    <name type="scientific">Saitozyma podzolica</name>
    <dbReference type="NCBI Taxonomy" id="1890683"/>
    <lineage>
        <taxon>Eukaryota</taxon>
        <taxon>Fungi</taxon>
        <taxon>Dikarya</taxon>
        <taxon>Basidiomycota</taxon>
        <taxon>Agaricomycotina</taxon>
        <taxon>Tremellomycetes</taxon>
        <taxon>Tremellales</taxon>
        <taxon>Trimorphomycetaceae</taxon>
        <taxon>Saitozyma</taxon>
    </lineage>
</organism>
<evidence type="ECO:0000313" key="5">
    <source>
        <dbReference type="EMBL" id="RSH93133.1"/>
    </source>
</evidence>
<reference evidence="5 6" key="1">
    <citation type="submission" date="2018-11" db="EMBL/GenBank/DDBJ databases">
        <title>Genome sequence of Saitozyma podzolica DSM 27192.</title>
        <authorList>
            <person name="Aliyu H."/>
            <person name="Gorte O."/>
            <person name="Ochsenreither K."/>
        </authorList>
    </citation>
    <scope>NUCLEOTIDE SEQUENCE [LARGE SCALE GENOMIC DNA]</scope>
    <source>
        <strain evidence="5 6">DSM 27192</strain>
    </source>
</reference>
<dbReference type="InterPro" id="IPR011856">
    <property type="entry name" value="tRNA_endonuc-like_dom_sf"/>
</dbReference>
<feature type="domain" description="tRNA-splicing endonuclease subunit Sen15" evidence="4">
    <location>
        <begin position="150"/>
        <end position="181"/>
    </location>
</feature>
<dbReference type="InterPro" id="IPR036167">
    <property type="entry name" value="tRNA_intron_Endo_cat-like_sf"/>
</dbReference>
<dbReference type="OrthoDB" id="10002170at2759"/>
<name>A0A427YPW2_9TREE</name>
<keyword evidence="6" id="KW-1185">Reference proteome</keyword>
<dbReference type="AlphaFoldDB" id="A0A427YPW2"/>
<dbReference type="InterPro" id="IPR042777">
    <property type="entry name" value="Sen15_fungi"/>
</dbReference>
<dbReference type="GO" id="GO:0000379">
    <property type="term" value="P:tRNA-type intron splice site recognition and cleavage"/>
    <property type="evidence" value="ECO:0007669"/>
    <property type="project" value="InterPro"/>
</dbReference>
<evidence type="ECO:0000256" key="1">
    <source>
        <dbReference type="ARBA" id="ARBA00006091"/>
    </source>
</evidence>
<dbReference type="PANTHER" id="PTHR28518">
    <property type="entry name" value="TRNA-SPLICING ENDONUCLEASE SUBUNIT SEN15"/>
    <property type="match status" value="1"/>
</dbReference>
<comment type="caution">
    <text evidence="5">The sequence shown here is derived from an EMBL/GenBank/DDBJ whole genome shotgun (WGS) entry which is preliminary data.</text>
</comment>
<feature type="region of interest" description="Disordered" evidence="3">
    <location>
        <begin position="116"/>
        <end position="136"/>
    </location>
</feature>
<evidence type="ECO:0000259" key="4">
    <source>
        <dbReference type="Pfam" id="PF09631"/>
    </source>
</evidence>
<dbReference type="GO" id="GO:0000213">
    <property type="term" value="F:tRNA-intron lyase activity"/>
    <property type="evidence" value="ECO:0007669"/>
    <property type="project" value="TreeGrafter"/>
</dbReference>
<protein>
    <recommendedName>
        <fullName evidence="4">tRNA-splicing endonuclease subunit Sen15 domain-containing protein</fullName>
    </recommendedName>
</protein>
<evidence type="ECO:0000313" key="6">
    <source>
        <dbReference type="Proteomes" id="UP000279259"/>
    </source>
</evidence>
<evidence type="ECO:0000256" key="3">
    <source>
        <dbReference type="SAM" id="MobiDB-lite"/>
    </source>
</evidence>
<accession>A0A427YPW2</accession>
<dbReference type="GO" id="GO:0003676">
    <property type="term" value="F:nucleic acid binding"/>
    <property type="evidence" value="ECO:0007669"/>
    <property type="project" value="InterPro"/>
</dbReference>